<name>A0A7T2GLF6_9SPHN</name>
<dbReference type="AlphaFoldDB" id="A0A7T2GLF6"/>
<proteinExistence type="predicted"/>
<dbReference type="RefSeq" id="WP_200972889.1">
    <property type="nucleotide sequence ID" value="NZ_CP065592.1"/>
</dbReference>
<reference evidence="1 2" key="1">
    <citation type="submission" date="2020-11" db="EMBL/GenBank/DDBJ databases">
        <title>Genome seq and assembly of Sphingosinicella sp.</title>
        <authorList>
            <person name="Chhetri G."/>
        </authorList>
    </citation>
    <scope>NUCLEOTIDE SEQUENCE [LARGE SCALE GENOMIC DNA]</scope>
    <source>
        <strain evidence="1 2">UDD2</strain>
    </source>
</reference>
<organism evidence="1 2">
    <name type="scientific">Allosphingosinicella flava</name>
    <dbReference type="NCBI Taxonomy" id="2771430"/>
    <lineage>
        <taxon>Bacteria</taxon>
        <taxon>Pseudomonadati</taxon>
        <taxon>Pseudomonadota</taxon>
        <taxon>Alphaproteobacteria</taxon>
        <taxon>Sphingomonadales</taxon>
        <taxon>Sphingomonadaceae</taxon>
        <taxon>Allosphingosinicella</taxon>
    </lineage>
</organism>
<protein>
    <submittedName>
        <fullName evidence="1">Uncharacterized protein</fullName>
    </submittedName>
</protein>
<dbReference type="EMBL" id="CP065592">
    <property type="protein sequence ID" value="QPQ56029.1"/>
    <property type="molecule type" value="Genomic_DNA"/>
</dbReference>
<evidence type="ECO:0000313" key="2">
    <source>
        <dbReference type="Proteomes" id="UP000594873"/>
    </source>
</evidence>
<evidence type="ECO:0000313" key="1">
    <source>
        <dbReference type="EMBL" id="QPQ56029.1"/>
    </source>
</evidence>
<accession>A0A7T2GLF6</accession>
<keyword evidence="2" id="KW-1185">Reference proteome</keyword>
<dbReference type="Proteomes" id="UP000594873">
    <property type="component" value="Chromosome"/>
</dbReference>
<sequence length="150" mass="16613">MTPTFISLVAIAWLSPAPSTFSTVEMRFVGPGYYCGGGFLVRLEKGEQVTFTSQRIDTATISLDLAGRRVEATSSPVAPRGKRVQKIAEGILRQSSENGRIFYVVDDQQPILLSITSPAFRGFTKDKWFFDRINFDPTAEKAVTCLAQQK</sequence>
<gene>
    <name evidence="1" type="ORF">IC614_05485</name>
</gene>
<dbReference type="KEGG" id="sflv:IC614_05485"/>